<keyword evidence="10" id="KW-0325">Glycoprotein</keyword>
<evidence type="ECO:0000256" key="3">
    <source>
        <dbReference type="ARBA" id="ARBA00022525"/>
    </source>
</evidence>
<dbReference type="GO" id="GO:0005576">
    <property type="term" value="C:extracellular region"/>
    <property type="evidence" value="ECO:0007669"/>
    <property type="project" value="UniProtKB-SubCell"/>
</dbReference>
<dbReference type="Pfam" id="PF07679">
    <property type="entry name" value="I-set"/>
    <property type="match status" value="1"/>
</dbReference>
<evidence type="ECO:0000256" key="7">
    <source>
        <dbReference type="ARBA" id="ARBA00022989"/>
    </source>
</evidence>
<evidence type="ECO:0000256" key="13">
    <source>
        <dbReference type="ARBA" id="ARBA00068688"/>
    </source>
</evidence>
<dbReference type="Gene3D" id="2.60.40.10">
    <property type="entry name" value="Immunoglobulins"/>
    <property type="match status" value="8"/>
</dbReference>
<dbReference type="SUPFAM" id="SSF49265">
    <property type="entry name" value="Fibronectin type III"/>
    <property type="match status" value="2"/>
</dbReference>
<dbReference type="KEGG" id="tnl:113507828"/>
<dbReference type="RefSeq" id="XP_026746558.1">
    <property type="nucleotide sequence ID" value="XM_026890757.1"/>
</dbReference>
<feature type="signal peptide" evidence="16">
    <location>
        <begin position="1"/>
        <end position="23"/>
    </location>
</feature>
<dbReference type="SMART" id="SM00409">
    <property type="entry name" value="IG"/>
    <property type="match status" value="5"/>
</dbReference>
<evidence type="ECO:0000259" key="18">
    <source>
        <dbReference type="PROSITE" id="PS50853"/>
    </source>
</evidence>
<evidence type="ECO:0000256" key="2">
    <source>
        <dbReference type="ARBA" id="ARBA00004613"/>
    </source>
</evidence>
<evidence type="ECO:0000256" key="8">
    <source>
        <dbReference type="ARBA" id="ARBA00023136"/>
    </source>
</evidence>
<feature type="compositionally biased region" description="Acidic residues" evidence="14">
    <location>
        <begin position="1151"/>
        <end position="1165"/>
    </location>
</feature>
<keyword evidence="9" id="KW-1015">Disulfide bond</keyword>
<dbReference type="InterPro" id="IPR013098">
    <property type="entry name" value="Ig_I-set"/>
</dbReference>
<dbReference type="RefSeq" id="XP_026746564.1">
    <property type="nucleotide sequence ID" value="XM_026890763.1"/>
</dbReference>
<evidence type="ECO:0000313" key="20">
    <source>
        <dbReference type="RefSeq" id="XP_026746558.1"/>
    </source>
</evidence>
<dbReference type="InterPro" id="IPR007110">
    <property type="entry name" value="Ig-like_dom"/>
</dbReference>
<dbReference type="FunFam" id="2.60.40.10:FF:000032">
    <property type="entry name" value="palladin isoform X1"/>
    <property type="match status" value="1"/>
</dbReference>
<gene>
    <name evidence="20 21 22 23" type="primary">LOC113507828</name>
</gene>
<dbReference type="GeneID" id="113507828"/>
<dbReference type="SMART" id="SM00060">
    <property type="entry name" value="FN3"/>
    <property type="match status" value="3"/>
</dbReference>
<dbReference type="RefSeq" id="XP_026746566.1">
    <property type="nucleotide sequence ID" value="XM_026890765.1"/>
</dbReference>
<keyword evidence="5 16" id="KW-0732">Signal</keyword>
<dbReference type="GO" id="GO:0031430">
    <property type="term" value="C:M band"/>
    <property type="evidence" value="ECO:0007669"/>
    <property type="project" value="TreeGrafter"/>
</dbReference>
<keyword evidence="11" id="KW-0393">Immunoglobulin domain</keyword>
<keyword evidence="6" id="KW-0677">Repeat</keyword>
<keyword evidence="19" id="KW-1185">Reference proteome</keyword>
<dbReference type="FunFam" id="2.60.40.10:FF:000008">
    <property type="entry name" value="roundabout homolog 2 isoform X2"/>
    <property type="match status" value="1"/>
</dbReference>
<evidence type="ECO:0000256" key="11">
    <source>
        <dbReference type="ARBA" id="ARBA00023319"/>
    </source>
</evidence>
<dbReference type="SUPFAM" id="SSF48726">
    <property type="entry name" value="Immunoglobulin"/>
    <property type="match status" value="5"/>
</dbReference>
<protein>
    <recommendedName>
        <fullName evidence="13">Hemolin</fullName>
    </recommendedName>
</protein>
<evidence type="ECO:0000313" key="22">
    <source>
        <dbReference type="RefSeq" id="XP_026746566.1"/>
    </source>
</evidence>
<dbReference type="InterPro" id="IPR003961">
    <property type="entry name" value="FN3_dom"/>
</dbReference>
<dbReference type="SMART" id="SM00408">
    <property type="entry name" value="IGc2"/>
    <property type="match status" value="5"/>
</dbReference>
<accession>A0A7E5X074</accession>
<dbReference type="GO" id="GO:0045214">
    <property type="term" value="P:sarcomere organization"/>
    <property type="evidence" value="ECO:0007669"/>
    <property type="project" value="TreeGrafter"/>
</dbReference>
<feature type="domain" description="Ig-like" evidence="17">
    <location>
        <begin position="317"/>
        <end position="414"/>
    </location>
</feature>
<dbReference type="Pfam" id="PF00041">
    <property type="entry name" value="fn3"/>
    <property type="match status" value="2"/>
</dbReference>
<feature type="domain" description="Fibronectin type-III" evidence="18">
    <location>
        <begin position="530"/>
        <end position="634"/>
    </location>
</feature>
<feature type="domain" description="Ig-like" evidence="17">
    <location>
        <begin position="422"/>
        <end position="495"/>
    </location>
</feature>
<dbReference type="GO" id="GO:0016020">
    <property type="term" value="C:membrane"/>
    <property type="evidence" value="ECO:0007669"/>
    <property type="project" value="UniProtKB-SubCell"/>
</dbReference>
<evidence type="ECO:0000256" key="12">
    <source>
        <dbReference type="ARBA" id="ARBA00061228"/>
    </source>
</evidence>
<sequence>MDILTLVTSLLGLVCFCSGPAECGMSDDYVSNGEAPYIIEQPIDVTVARHQPATLNCRAGGSPSPTIRWYKGGVLVVSDTHRSLLPAGGLFFLRTTHGRAHSDAGVYWCEATNPYGTARSRNATLHVAVLREEFRLEPVSTDSAQGETVILECSPPRGSPEPTVYWKKNGQMLHFDSDSRMHLVDGGNLVIQDARQTDAGRYQCIARNAAGTRESATATLRIQIKPYLITGPEDVVAQTGGSVTFQCRVGGDPLPDVLWRRTAGGGNMPLGRVKVLDDRSLRLDNVILADEGEYSCEAGNSVGAVSASGYLTVYDPPAITLRPNSVNAESGTMATFTCTATGTPEPTMFWSIEGNRTIIFPGTSRGKYHATTVLDGVTILTINDTNKNDSGNTIVCSAVNFAGSSFVRGKLTVTSDDDRPPPIITNGPSNQTLPIKSMAVFPCTAVGTPEPIIAWYFEGEALIQNHRRNVTNDGTLILKDLDKTDSGTYTCVASSHHGKYVWSGVLLVDSPINPNIHFFRAADVSSLPGAPTKPLIYNVTDTKVTITWNQNNKIGSSSILGYQVEVFSRETLSGNSTPRNSRGWVVLARRVHHTQFVVKSLVPGVTYMFIVRTENSHGLSGPSPVSDAVTIGDDANSLWKTGVFSNNTEFRNNILTDNIVELIEATPIDSKTIKLMWEIQNFYYLEGLFIYFRPQDNITTEYEMKTILHSNDVSGYEITSLRKYTKYEFFLIPFYKKFEGKPSNSRVAQTLDDVPDGPPTNIEMFILNTTTVHLKWSPPETHLQNGVITGYNVLVNWLDIPANKSMVAINTTVHQATSLIMTNLTSGVSYSVQIAAETIVGLGPFSQKVYLNIDSRSVGLDPLSRYPINGEVSIVAGDFVMETWFYFLIGAIVLFKIIVIGGIIYVRKHNIFAKKSALPNIYDSNGTSLVTQMNIKAAVSLSHPLSSCYNKNTVTKTESLLWMENQPGLCMSGNQTNQSKEKANSEYDKVTQQLPEYAEVTSSRANANEWNTSKTATSPAAYASVTLVANTRQCVSSLGWFPPTGKNVDSFDNRYAAEEEMYPASNGGYYNRNVYSEKYFQGHPNVLKFYDLPSLDKTQKAQIRYNQSSLDERKGDKSLKTDVTQSLIGRTYGISSRKNSESESTYRAFGEEESDEENYPEDGGYDELQAMQPQRQRPQHQYERPNFDNDASRTLARLTSFRQGQGITVSSKQSLAPTHPPPAPHPRVDSVTR</sequence>
<evidence type="ECO:0000256" key="4">
    <source>
        <dbReference type="ARBA" id="ARBA00022692"/>
    </source>
</evidence>
<evidence type="ECO:0000256" key="10">
    <source>
        <dbReference type="ARBA" id="ARBA00023180"/>
    </source>
</evidence>
<feature type="compositionally biased region" description="Polar residues" evidence="14">
    <location>
        <begin position="1134"/>
        <end position="1145"/>
    </location>
</feature>
<evidence type="ECO:0000256" key="15">
    <source>
        <dbReference type="SAM" id="Phobius"/>
    </source>
</evidence>
<dbReference type="InterPro" id="IPR036116">
    <property type="entry name" value="FN3_sf"/>
</dbReference>
<dbReference type="InterPro" id="IPR003599">
    <property type="entry name" value="Ig_sub"/>
</dbReference>
<dbReference type="FunFam" id="2.60.40.10:FF:000189">
    <property type="entry name" value="Neogenin isoform 3"/>
    <property type="match status" value="2"/>
</dbReference>
<feature type="chain" id="PRO_5044656713" description="Hemolin" evidence="16">
    <location>
        <begin position="24"/>
        <end position="1233"/>
    </location>
</feature>
<keyword evidence="4 15" id="KW-0812">Transmembrane</keyword>
<evidence type="ECO:0000259" key="17">
    <source>
        <dbReference type="PROSITE" id="PS50835"/>
    </source>
</evidence>
<dbReference type="AlphaFoldDB" id="A0A7E5X074"/>
<comment type="subcellular location">
    <subcellularLocation>
        <location evidence="1">Membrane</location>
        <topology evidence="1">Single-pass membrane protein</topology>
    </subcellularLocation>
    <subcellularLocation>
        <location evidence="2">Secreted</location>
    </subcellularLocation>
</comment>
<evidence type="ECO:0000256" key="6">
    <source>
        <dbReference type="ARBA" id="ARBA00022737"/>
    </source>
</evidence>
<organism evidence="19 20">
    <name type="scientific">Trichoplusia ni</name>
    <name type="common">Cabbage looper</name>
    <dbReference type="NCBI Taxonomy" id="7111"/>
    <lineage>
        <taxon>Eukaryota</taxon>
        <taxon>Metazoa</taxon>
        <taxon>Ecdysozoa</taxon>
        <taxon>Arthropoda</taxon>
        <taxon>Hexapoda</taxon>
        <taxon>Insecta</taxon>
        <taxon>Pterygota</taxon>
        <taxon>Neoptera</taxon>
        <taxon>Endopterygota</taxon>
        <taxon>Lepidoptera</taxon>
        <taxon>Glossata</taxon>
        <taxon>Ditrysia</taxon>
        <taxon>Noctuoidea</taxon>
        <taxon>Noctuidae</taxon>
        <taxon>Plusiinae</taxon>
        <taxon>Trichoplusia</taxon>
    </lineage>
</organism>
<feature type="domain" description="Fibronectin type-III" evidence="18">
    <location>
        <begin position="758"/>
        <end position="856"/>
    </location>
</feature>
<dbReference type="InterPro" id="IPR013783">
    <property type="entry name" value="Ig-like_fold"/>
</dbReference>
<dbReference type="OrthoDB" id="428111at2759"/>
<proteinExistence type="inferred from homology"/>
<evidence type="ECO:0000256" key="9">
    <source>
        <dbReference type="ARBA" id="ARBA00023157"/>
    </source>
</evidence>
<dbReference type="InterPro" id="IPR050964">
    <property type="entry name" value="Striated_Muscle_Regulatory"/>
</dbReference>
<dbReference type="RefSeq" id="XP_026746569.1">
    <property type="nucleotide sequence ID" value="XM_026890768.1"/>
</dbReference>
<evidence type="ECO:0000313" key="21">
    <source>
        <dbReference type="RefSeq" id="XP_026746564.1"/>
    </source>
</evidence>
<evidence type="ECO:0000313" key="19">
    <source>
        <dbReference type="Proteomes" id="UP000322000"/>
    </source>
</evidence>
<name>A0A7E5X074_TRINI</name>
<dbReference type="InterPro" id="IPR036179">
    <property type="entry name" value="Ig-like_dom_sf"/>
</dbReference>
<feature type="domain" description="Ig-like" evidence="17">
    <location>
        <begin position="226"/>
        <end position="312"/>
    </location>
</feature>
<feature type="compositionally biased region" description="Polar residues" evidence="14">
    <location>
        <begin position="1200"/>
        <end position="1215"/>
    </location>
</feature>
<dbReference type="FunFam" id="2.60.40.10:FF:001167">
    <property type="entry name" value="Roundabout 2, isoform B"/>
    <property type="match status" value="1"/>
</dbReference>
<dbReference type="PANTHER" id="PTHR13817:SF183">
    <property type="entry name" value="LP22668P"/>
    <property type="match status" value="1"/>
</dbReference>
<evidence type="ECO:0000256" key="16">
    <source>
        <dbReference type="SAM" id="SignalP"/>
    </source>
</evidence>
<evidence type="ECO:0000256" key="14">
    <source>
        <dbReference type="SAM" id="MobiDB-lite"/>
    </source>
</evidence>
<feature type="region of interest" description="Disordered" evidence="14">
    <location>
        <begin position="1134"/>
        <end position="1233"/>
    </location>
</feature>
<feature type="transmembrane region" description="Helical" evidence="15">
    <location>
        <begin position="884"/>
        <end position="906"/>
    </location>
</feature>
<comment type="similarity">
    <text evidence="12">Belongs to the hemolin family.</text>
</comment>
<dbReference type="PROSITE" id="PS50835">
    <property type="entry name" value="IG_LIKE"/>
    <property type="match status" value="5"/>
</dbReference>
<dbReference type="CDD" id="cd00063">
    <property type="entry name" value="FN3"/>
    <property type="match status" value="3"/>
</dbReference>
<evidence type="ECO:0000256" key="5">
    <source>
        <dbReference type="ARBA" id="ARBA00022729"/>
    </source>
</evidence>
<evidence type="ECO:0000256" key="1">
    <source>
        <dbReference type="ARBA" id="ARBA00004167"/>
    </source>
</evidence>
<feature type="domain" description="Ig-like" evidence="17">
    <location>
        <begin position="36"/>
        <end position="126"/>
    </location>
</feature>
<dbReference type="InterPro" id="IPR003598">
    <property type="entry name" value="Ig_sub2"/>
</dbReference>
<feature type="domain" description="Ig-like" evidence="17">
    <location>
        <begin position="132"/>
        <end position="219"/>
    </location>
</feature>
<dbReference type="GO" id="GO:0007399">
    <property type="term" value="P:nervous system development"/>
    <property type="evidence" value="ECO:0007669"/>
    <property type="project" value="UniProtKB-ARBA"/>
</dbReference>
<dbReference type="Proteomes" id="UP000322000">
    <property type="component" value="Chromosome 2"/>
</dbReference>
<keyword evidence="8 15" id="KW-0472">Membrane</keyword>
<keyword evidence="7 15" id="KW-1133">Transmembrane helix</keyword>
<feature type="compositionally biased region" description="Basic and acidic residues" evidence="14">
    <location>
        <begin position="1180"/>
        <end position="1191"/>
    </location>
</feature>
<feature type="domain" description="Fibronectin type-III" evidence="18">
    <location>
        <begin position="659"/>
        <end position="753"/>
    </location>
</feature>
<keyword evidence="3" id="KW-0964">Secreted</keyword>
<reference evidence="20 21" key="1">
    <citation type="submission" date="2025-04" db="UniProtKB">
        <authorList>
            <consortium name="RefSeq"/>
        </authorList>
    </citation>
    <scope>IDENTIFICATION</scope>
</reference>
<dbReference type="Pfam" id="PF13927">
    <property type="entry name" value="Ig_3"/>
    <property type="match status" value="4"/>
</dbReference>
<dbReference type="PROSITE" id="PS50853">
    <property type="entry name" value="FN3"/>
    <property type="match status" value="3"/>
</dbReference>
<evidence type="ECO:0000313" key="23">
    <source>
        <dbReference type="RefSeq" id="XP_026746569.1"/>
    </source>
</evidence>
<dbReference type="PANTHER" id="PTHR13817">
    <property type="entry name" value="TITIN"/>
    <property type="match status" value="1"/>
</dbReference>